<reference evidence="1" key="1">
    <citation type="submission" date="2021-01" db="EMBL/GenBank/DDBJ databases">
        <authorList>
            <person name="Corre E."/>
            <person name="Pelletier E."/>
            <person name="Niang G."/>
            <person name="Scheremetjew M."/>
            <person name="Finn R."/>
            <person name="Kale V."/>
            <person name="Holt S."/>
            <person name="Cochrane G."/>
            <person name="Meng A."/>
            <person name="Brown T."/>
            <person name="Cohen L."/>
        </authorList>
    </citation>
    <scope>NUCLEOTIDE SEQUENCE</scope>
    <source>
        <strain evidence="1">ATCC 50979</strain>
    </source>
</reference>
<protein>
    <submittedName>
        <fullName evidence="1">Uncharacterized protein</fullName>
    </submittedName>
</protein>
<dbReference type="PANTHER" id="PTHR46586">
    <property type="entry name" value="ANKYRIN REPEAT-CONTAINING PROTEIN"/>
    <property type="match status" value="1"/>
</dbReference>
<evidence type="ECO:0000313" key="1">
    <source>
        <dbReference type="EMBL" id="CAD9286784.1"/>
    </source>
</evidence>
<name>A0A7S1Y7N8_9EUKA</name>
<dbReference type="AlphaFoldDB" id="A0A7S1Y7N8"/>
<proteinExistence type="predicted"/>
<dbReference type="SUPFAM" id="SSF48403">
    <property type="entry name" value="Ankyrin repeat"/>
    <property type="match status" value="1"/>
</dbReference>
<dbReference type="InterPro" id="IPR052050">
    <property type="entry name" value="SecEffector_AnkRepeat"/>
</dbReference>
<dbReference type="InterPro" id="IPR036770">
    <property type="entry name" value="Ankyrin_rpt-contain_sf"/>
</dbReference>
<organism evidence="1">
    <name type="scientific">Sexangularia sp. CB-2014</name>
    <dbReference type="NCBI Taxonomy" id="1486929"/>
    <lineage>
        <taxon>Eukaryota</taxon>
        <taxon>Amoebozoa</taxon>
        <taxon>Tubulinea</taxon>
        <taxon>Elardia</taxon>
        <taxon>Arcellinida</taxon>
        <taxon>Arcellinida incertae sedis</taxon>
        <taxon>Sexangularia</taxon>
    </lineage>
</organism>
<dbReference type="EMBL" id="HBGL01001093">
    <property type="protein sequence ID" value="CAD9286784.1"/>
    <property type="molecule type" value="Transcribed_RNA"/>
</dbReference>
<gene>
    <name evidence="1" type="ORF">SSP0437_LOCUS857</name>
</gene>
<accession>A0A7S1Y7N8</accession>
<dbReference type="PANTHER" id="PTHR46586:SF3">
    <property type="entry name" value="ANKYRIN REPEAT-CONTAINING PROTEIN"/>
    <property type="match status" value="1"/>
</dbReference>
<dbReference type="Gene3D" id="1.25.40.20">
    <property type="entry name" value="Ankyrin repeat-containing domain"/>
    <property type="match status" value="1"/>
</dbReference>
<sequence length="400" mass="42658">MDCTRESYNNNLTVNALSVVAQQYPLPPSSLYPLLVAFDTTPLTSHPPIPSLCTRGHFPHVTWNEAVLDAAALGLAPLLRSLVSVPAGFPRPSLPPTIYRVASSLPCVAIAWSVGHRWGAESIAEVAVVDGRHDWRDMLTFAIEHGVLTDTVGVAILAAGPGGRGVAALDILHAYNARTTQCIWDDRVFSAALQSAERDVIEWCGRHDLPLPDRALALAIVSGAARDVLNWLHSSMRLQFDETATAAAAAVGNLELIRDLRTLGHPWDVTCAASAARGGHLDVLQWVVANGAPWDASVPEGAAAQGHLHVLQWAFEHGVPVSGGVATAAAINGHTAVLTYLASQTPPIIPTPSDLEVADYAGFNRVLLWAHTSQIPMHRRTKKRVQELAALGLPVPPPSV</sequence>